<dbReference type="EMBL" id="CM000761">
    <property type="protein sequence ID" value="OQU90178.1"/>
    <property type="molecule type" value="Genomic_DNA"/>
</dbReference>
<evidence type="ECO:0000313" key="2">
    <source>
        <dbReference type="Proteomes" id="UP000000768"/>
    </source>
</evidence>
<reference evidence="2" key="2">
    <citation type="journal article" date="2018" name="Plant J.">
        <title>The Sorghum bicolor reference genome: improved assembly, gene annotations, a transcriptome atlas, and signatures of genome organization.</title>
        <authorList>
            <person name="McCormick R.F."/>
            <person name="Truong S.K."/>
            <person name="Sreedasyam A."/>
            <person name="Jenkins J."/>
            <person name="Shu S."/>
            <person name="Sims D."/>
            <person name="Kennedy M."/>
            <person name="Amirebrahimi M."/>
            <person name="Weers B.D."/>
            <person name="McKinley B."/>
            <person name="Mattison A."/>
            <person name="Morishige D.T."/>
            <person name="Grimwood J."/>
            <person name="Schmutz J."/>
            <person name="Mullet J.E."/>
        </authorList>
    </citation>
    <scope>NUCLEOTIDE SEQUENCE [LARGE SCALE GENOMIC DNA]</scope>
    <source>
        <strain evidence="2">cv. BTx623</strain>
    </source>
</reference>
<gene>
    <name evidence="1" type="ORF">SORBI_3002G358450</name>
</gene>
<protein>
    <submittedName>
        <fullName evidence="1">Uncharacterized protein</fullName>
    </submittedName>
</protein>
<dbReference type="Proteomes" id="UP000000768">
    <property type="component" value="Chromosome 2"/>
</dbReference>
<evidence type="ECO:0000313" key="1">
    <source>
        <dbReference type="EMBL" id="OQU90178.1"/>
    </source>
</evidence>
<reference evidence="1 2" key="1">
    <citation type="journal article" date="2009" name="Nature">
        <title>The Sorghum bicolor genome and the diversification of grasses.</title>
        <authorList>
            <person name="Paterson A.H."/>
            <person name="Bowers J.E."/>
            <person name="Bruggmann R."/>
            <person name="Dubchak I."/>
            <person name="Grimwood J."/>
            <person name="Gundlach H."/>
            <person name="Haberer G."/>
            <person name="Hellsten U."/>
            <person name="Mitros T."/>
            <person name="Poliakov A."/>
            <person name="Schmutz J."/>
            <person name="Spannagl M."/>
            <person name="Tang H."/>
            <person name="Wang X."/>
            <person name="Wicker T."/>
            <person name="Bharti A.K."/>
            <person name="Chapman J."/>
            <person name="Feltus F.A."/>
            <person name="Gowik U."/>
            <person name="Grigoriev I.V."/>
            <person name="Lyons E."/>
            <person name="Maher C.A."/>
            <person name="Martis M."/>
            <person name="Narechania A."/>
            <person name="Otillar R.P."/>
            <person name="Penning B.W."/>
            <person name="Salamov A.A."/>
            <person name="Wang Y."/>
            <person name="Zhang L."/>
            <person name="Carpita N.C."/>
            <person name="Freeling M."/>
            <person name="Gingle A.R."/>
            <person name="Hash C.T."/>
            <person name="Keller B."/>
            <person name="Klein P."/>
            <person name="Kresovich S."/>
            <person name="McCann M.C."/>
            <person name="Ming R."/>
            <person name="Peterson D.G."/>
            <person name="Mehboob-ur-Rahman"/>
            <person name="Ware D."/>
            <person name="Westhoff P."/>
            <person name="Mayer K.F."/>
            <person name="Messing J."/>
            <person name="Rokhsar D.S."/>
        </authorList>
    </citation>
    <scope>NUCLEOTIDE SEQUENCE [LARGE SCALE GENOMIC DNA]</scope>
    <source>
        <strain evidence="2">cv. BTx623</strain>
    </source>
</reference>
<sequence length="69" mass="7971">MEKIFPPTLPQPPKNYRTQVLCSIKSPLISSYIPNKSNQSPNKKQILRLPIQSTARIYKLYTPNNKWTG</sequence>
<accession>A0A1W0W6Y4</accession>
<proteinExistence type="predicted"/>
<organism evidence="1 2">
    <name type="scientific">Sorghum bicolor</name>
    <name type="common">Sorghum</name>
    <name type="synonym">Sorghum vulgare</name>
    <dbReference type="NCBI Taxonomy" id="4558"/>
    <lineage>
        <taxon>Eukaryota</taxon>
        <taxon>Viridiplantae</taxon>
        <taxon>Streptophyta</taxon>
        <taxon>Embryophyta</taxon>
        <taxon>Tracheophyta</taxon>
        <taxon>Spermatophyta</taxon>
        <taxon>Magnoliopsida</taxon>
        <taxon>Liliopsida</taxon>
        <taxon>Poales</taxon>
        <taxon>Poaceae</taxon>
        <taxon>PACMAD clade</taxon>
        <taxon>Panicoideae</taxon>
        <taxon>Andropogonodae</taxon>
        <taxon>Andropogoneae</taxon>
        <taxon>Sorghinae</taxon>
        <taxon>Sorghum</taxon>
    </lineage>
</organism>
<dbReference type="InParanoid" id="A0A1W0W6Y4"/>
<dbReference type="AlphaFoldDB" id="A0A1W0W6Y4"/>
<name>A0A1W0W6Y4_SORBI</name>
<keyword evidence="2" id="KW-1185">Reference proteome</keyword>
<dbReference type="Gramene" id="OQU90178">
    <property type="protein sequence ID" value="OQU90178"/>
    <property type="gene ID" value="SORBI_3002G358450"/>
</dbReference>